<dbReference type="SUPFAM" id="SSF101152">
    <property type="entry name" value="Mob1/phocein"/>
    <property type="match status" value="1"/>
</dbReference>
<dbReference type="SMART" id="SM01388">
    <property type="entry name" value="Mob1_phocein"/>
    <property type="match status" value="1"/>
</dbReference>
<keyword evidence="1" id="KW-0479">Metal-binding</keyword>
<proteinExistence type="predicted"/>
<comment type="caution">
    <text evidence="2">The sequence shown here is derived from an EMBL/GenBank/DDBJ whole genome shotgun (WGS) entry which is preliminary data.</text>
</comment>
<name>A0A7D9LGL4_PARCT</name>
<evidence type="ECO:0000313" key="2">
    <source>
        <dbReference type="EMBL" id="CAB4033337.1"/>
    </source>
</evidence>
<protein>
    <submittedName>
        <fullName evidence="2">MOB kinase activator 3B isoform X1</fullName>
    </submittedName>
</protein>
<dbReference type="Proteomes" id="UP001152795">
    <property type="component" value="Unassembled WGS sequence"/>
</dbReference>
<dbReference type="PANTHER" id="PTHR22599">
    <property type="entry name" value="MPS ONE BINDER KINASE ACTIVATOR-LIKE MOB"/>
    <property type="match status" value="1"/>
</dbReference>
<dbReference type="InterPro" id="IPR005301">
    <property type="entry name" value="MOB_kinase_act_fam"/>
</dbReference>
<feature type="binding site" evidence="1">
    <location>
        <position position="164"/>
    </location>
    <ligand>
        <name>Zn(2+)</name>
        <dbReference type="ChEBI" id="CHEBI:29105"/>
    </ligand>
</feature>
<dbReference type="OrthoDB" id="5961903at2759"/>
<feature type="binding site" evidence="1">
    <location>
        <position position="169"/>
    </location>
    <ligand>
        <name>Zn(2+)</name>
        <dbReference type="ChEBI" id="CHEBI:29105"/>
    </ligand>
</feature>
<dbReference type="GO" id="GO:0016301">
    <property type="term" value="F:kinase activity"/>
    <property type="evidence" value="ECO:0007669"/>
    <property type="project" value="UniProtKB-KW"/>
</dbReference>
<keyword evidence="3" id="KW-1185">Reference proteome</keyword>
<feature type="binding site" evidence="1">
    <location>
        <position position="82"/>
    </location>
    <ligand>
        <name>Zn(2+)</name>
        <dbReference type="ChEBI" id="CHEBI:29105"/>
    </ligand>
</feature>
<keyword evidence="1" id="KW-0862">Zinc</keyword>
<dbReference type="Gene3D" id="1.20.140.30">
    <property type="entry name" value="MOB kinase activator"/>
    <property type="match status" value="1"/>
</dbReference>
<dbReference type="EMBL" id="CACRXK020019164">
    <property type="protein sequence ID" value="CAB4033337.1"/>
    <property type="molecule type" value="Genomic_DNA"/>
</dbReference>
<feature type="binding site" evidence="1">
    <location>
        <position position="87"/>
    </location>
    <ligand>
        <name>Zn(2+)</name>
        <dbReference type="ChEBI" id="CHEBI:29105"/>
    </ligand>
</feature>
<organism evidence="2 3">
    <name type="scientific">Paramuricea clavata</name>
    <name type="common">Red gorgonian</name>
    <name type="synonym">Violescent sea-whip</name>
    <dbReference type="NCBI Taxonomy" id="317549"/>
    <lineage>
        <taxon>Eukaryota</taxon>
        <taxon>Metazoa</taxon>
        <taxon>Cnidaria</taxon>
        <taxon>Anthozoa</taxon>
        <taxon>Octocorallia</taxon>
        <taxon>Malacalcyonacea</taxon>
        <taxon>Plexauridae</taxon>
        <taxon>Paramuricea</taxon>
    </lineage>
</organism>
<keyword evidence="2" id="KW-0808">Transferase</keyword>
<accession>A0A7D9LGL4</accession>
<evidence type="ECO:0000313" key="3">
    <source>
        <dbReference type="Proteomes" id="UP001152795"/>
    </source>
</evidence>
<keyword evidence="2" id="KW-0418">Kinase</keyword>
<reference evidence="2" key="1">
    <citation type="submission" date="2020-04" db="EMBL/GenBank/DDBJ databases">
        <authorList>
            <person name="Alioto T."/>
            <person name="Alioto T."/>
            <person name="Gomez Garrido J."/>
        </authorList>
    </citation>
    <scope>NUCLEOTIDE SEQUENCE</scope>
    <source>
        <strain evidence="2">A484AB</strain>
    </source>
</reference>
<dbReference type="AlphaFoldDB" id="A0A7D9LGL4"/>
<dbReference type="InterPro" id="IPR036703">
    <property type="entry name" value="MOB_kinase_act_sf"/>
</dbReference>
<sequence>MATSLTHLFSKDRTFRPKKKWDQGSLRHGLHKQAKATLQSGLDLRSCVKLPPNETLEDWIAVHVVDFFNRVNLIYGTVSEFCTSITCPVMSGGPKYEYHWSDGTKSRKPRAVSAPEYMELLMAWIETLVNNPDIFPPDDSIPFPKAFLPTCKKVLTRLFRVFVHVYIHHFEKMVSKGAEAHVNQCYKHFYFFVTEFSLVDKKELEPLVSNC</sequence>
<gene>
    <name evidence="2" type="ORF">PACLA_8A066786</name>
</gene>
<dbReference type="Pfam" id="PF03637">
    <property type="entry name" value="Mob1_phocein"/>
    <property type="match status" value="1"/>
</dbReference>
<evidence type="ECO:0000256" key="1">
    <source>
        <dbReference type="PIRSR" id="PIRSR605301-1"/>
    </source>
</evidence>